<organism evidence="3 4">
    <name type="scientific">Helicobacter muridarum</name>
    <dbReference type="NCBI Taxonomy" id="216"/>
    <lineage>
        <taxon>Bacteria</taxon>
        <taxon>Pseudomonadati</taxon>
        <taxon>Campylobacterota</taxon>
        <taxon>Epsilonproteobacteria</taxon>
        <taxon>Campylobacterales</taxon>
        <taxon>Helicobacteraceae</taxon>
        <taxon>Helicobacter</taxon>
    </lineage>
</organism>
<dbReference type="AlphaFoldDB" id="A0A377PUH3"/>
<dbReference type="GO" id="GO:0042256">
    <property type="term" value="P:cytosolic ribosome assembly"/>
    <property type="evidence" value="ECO:0007669"/>
    <property type="project" value="UniProtKB-UniRule"/>
</dbReference>
<proteinExistence type="inferred from homology"/>
<dbReference type="Gene3D" id="3.30.460.10">
    <property type="entry name" value="Beta Polymerase, domain 2"/>
    <property type="match status" value="1"/>
</dbReference>
<dbReference type="GO" id="GO:0017148">
    <property type="term" value="P:negative regulation of translation"/>
    <property type="evidence" value="ECO:0007669"/>
    <property type="project" value="UniProtKB-UniRule"/>
</dbReference>
<evidence type="ECO:0000313" key="4">
    <source>
        <dbReference type="Proteomes" id="UP000255139"/>
    </source>
</evidence>
<dbReference type="InterPro" id="IPR004394">
    <property type="entry name" value="Iojap/RsfS/C7orf30"/>
</dbReference>
<keyword evidence="2" id="KW-0963">Cytoplasm</keyword>
<accession>A0A377PUH3</accession>
<dbReference type="InterPro" id="IPR043519">
    <property type="entry name" value="NT_sf"/>
</dbReference>
<dbReference type="GO" id="GO:0090071">
    <property type="term" value="P:negative regulation of ribosome biogenesis"/>
    <property type="evidence" value="ECO:0007669"/>
    <property type="project" value="UniProtKB-UniRule"/>
</dbReference>
<comment type="subunit">
    <text evidence="2">Interacts with ribosomal protein uL14 (rplN).</text>
</comment>
<comment type="subcellular location">
    <subcellularLocation>
        <location evidence="2">Cytoplasm</location>
    </subcellularLocation>
</comment>
<dbReference type="GO" id="GO:0005737">
    <property type="term" value="C:cytoplasm"/>
    <property type="evidence" value="ECO:0007669"/>
    <property type="project" value="UniProtKB-SubCell"/>
</dbReference>
<keyword evidence="4" id="KW-1185">Reference proteome</keyword>
<sequence length="129" mass="14943">MQEKETKGEIAQYTQLRSLPERVNYISMLLEDKKGEDIEVFDLRDKDYIVDSVIIVSAMIGKHAFALLDHLKNELKPKGEVFYATDEESEDWIIADLGDIMIHIFTPNHRKKFNLSEFLGTLNKNQSII</sequence>
<comment type="function">
    <text evidence="2">Functions as a ribosomal silencing factor. Interacts with ribosomal protein uL14 (rplN), blocking formation of intersubunit bridge B8. Prevents association of the 30S and 50S ribosomal subunits and the formation of functional ribosomes, thus repressing translation.</text>
</comment>
<evidence type="ECO:0000313" key="3">
    <source>
        <dbReference type="EMBL" id="STQ86295.1"/>
    </source>
</evidence>
<gene>
    <name evidence="3" type="primary">ybeB</name>
    <name evidence="2" type="synonym">rsfS</name>
    <name evidence="3" type="ORF">NCTC12714_01100</name>
</gene>
<protein>
    <recommendedName>
        <fullName evidence="2">Ribosomal silencing factor RsfS</fullName>
    </recommendedName>
</protein>
<evidence type="ECO:0000256" key="2">
    <source>
        <dbReference type="HAMAP-Rule" id="MF_01477"/>
    </source>
</evidence>
<keyword evidence="2" id="KW-0810">Translation regulation</keyword>
<reference evidence="3 4" key="1">
    <citation type="submission" date="2018-06" db="EMBL/GenBank/DDBJ databases">
        <authorList>
            <consortium name="Pathogen Informatics"/>
            <person name="Doyle S."/>
        </authorList>
    </citation>
    <scope>NUCLEOTIDE SEQUENCE [LARGE SCALE GENOMIC DNA]</scope>
    <source>
        <strain evidence="3 4">NCTC12714</strain>
    </source>
</reference>
<dbReference type="GO" id="GO:0043023">
    <property type="term" value="F:ribosomal large subunit binding"/>
    <property type="evidence" value="ECO:0007669"/>
    <property type="project" value="TreeGrafter"/>
</dbReference>
<dbReference type="NCBIfam" id="TIGR00090">
    <property type="entry name" value="rsfS_iojap_ybeB"/>
    <property type="match status" value="1"/>
</dbReference>
<evidence type="ECO:0000256" key="1">
    <source>
        <dbReference type="ARBA" id="ARBA00010574"/>
    </source>
</evidence>
<dbReference type="EMBL" id="UGJE01000002">
    <property type="protein sequence ID" value="STQ86295.1"/>
    <property type="molecule type" value="Genomic_DNA"/>
</dbReference>
<keyword evidence="2" id="KW-0678">Repressor</keyword>
<dbReference type="HAMAP" id="MF_01477">
    <property type="entry name" value="Iojap_RsfS"/>
    <property type="match status" value="1"/>
</dbReference>
<name>A0A377PUH3_9HELI</name>
<dbReference type="Pfam" id="PF02410">
    <property type="entry name" value="RsfS"/>
    <property type="match status" value="1"/>
</dbReference>
<comment type="similarity">
    <text evidence="1 2">Belongs to the Iojap/RsfS family.</text>
</comment>
<dbReference type="PANTHER" id="PTHR21043:SF0">
    <property type="entry name" value="MITOCHONDRIAL ASSEMBLY OF RIBOSOMAL LARGE SUBUNIT PROTEIN 1"/>
    <property type="match status" value="1"/>
</dbReference>
<dbReference type="Proteomes" id="UP000255139">
    <property type="component" value="Unassembled WGS sequence"/>
</dbReference>
<dbReference type="SUPFAM" id="SSF81301">
    <property type="entry name" value="Nucleotidyltransferase"/>
    <property type="match status" value="1"/>
</dbReference>
<dbReference type="PANTHER" id="PTHR21043">
    <property type="entry name" value="IOJAP SUPERFAMILY ORTHOLOG"/>
    <property type="match status" value="1"/>
</dbReference>